<keyword evidence="3" id="KW-1185">Reference proteome</keyword>
<accession>A0A3P3FF33</accession>
<reference evidence="2 3" key="1">
    <citation type="submission" date="2018-11" db="EMBL/GenBank/DDBJ databases">
        <title>the genome of Mesorhizobium tamadayense DSM 28320.</title>
        <authorList>
            <person name="Gao J."/>
        </authorList>
    </citation>
    <scope>NUCLEOTIDE SEQUENCE [LARGE SCALE GENOMIC DNA]</scope>
    <source>
        <strain evidence="2 3">DSM 28320</strain>
    </source>
</reference>
<evidence type="ECO:0000256" key="1">
    <source>
        <dbReference type="SAM" id="Phobius"/>
    </source>
</evidence>
<dbReference type="InterPro" id="IPR008523">
    <property type="entry name" value="DUF805"/>
</dbReference>
<dbReference type="GO" id="GO:0005886">
    <property type="term" value="C:plasma membrane"/>
    <property type="evidence" value="ECO:0007669"/>
    <property type="project" value="TreeGrafter"/>
</dbReference>
<keyword evidence="1" id="KW-0812">Transmembrane</keyword>
<feature type="transmembrane region" description="Helical" evidence="1">
    <location>
        <begin position="28"/>
        <end position="48"/>
    </location>
</feature>
<dbReference type="AlphaFoldDB" id="A0A3P3FF33"/>
<dbReference type="PANTHER" id="PTHR34980">
    <property type="entry name" value="INNER MEMBRANE PROTEIN-RELATED-RELATED"/>
    <property type="match status" value="1"/>
</dbReference>
<dbReference type="Proteomes" id="UP000273786">
    <property type="component" value="Unassembled WGS sequence"/>
</dbReference>
<gene>
    <name evidence="2" type="ORF">EH240_21255</name>
</gene>
<organism evidence="2 3">
    <name type="scientific">Mesorhizobium tamadayense</name>
    <dbReference type="NCBI Taxonomy" id="425306"/>
    <lineage>
        <taxon>Bacteria</taxon>
        <taxon>Pseudomonadati</taxon>
        <taxon>Pseudomonadota</taxon>
        <taxon>Alphaproteobacteria</taxon>
        <taxon>Hyphomicrobiales</taxon>
        <taxon>Phyllobacteriaceae</taxon>
        <taxon>Mesorhizobium</taxon>
    </lineage>
</organism>
<protein>
    <submittedName>
        <fullName evidence="2">DUF805 domain-containing protein</fullName>
    </submittedName>
</protein>
<dbReference type="OrthoDB" id="9812349at2"/>
<keyword evidence="1" id="KW-1133">Transmembrane helix</keyword>
<dbReference type="EMBL" id="RQXT01000028">
    <property type="protein sequence ID" value="RRH97161.1"/>
    <property type="molecule type" value="Genomic_DNA"/>
</dbReference>
<proteinExistence type="predicted"/>
<feature type="transmembrane region" description="Helical" evidence="1">
    <location>
        <begin position="60"/>
        <end position="81"/>
    </location>
</feature>
<name>A0A3P3FF33_9HYPH</name>
<keyword evidence="1" id="KW-0472">Membrane</keyword>
<sequence>MNTDRTRLPEKADFIWLFFKTSGRVSRAAYFLGGLLVALVQAFPLYRFTLVPEGSAESNMWSFVFFLTFLASLWSNIVLAVKRLHDLDKPGIAALVLFVPVVSIIAFLVLCLFPGQPGSNRYGSRTNAPADR</sequence>
<dbReference type="PANTHER" id="PTHR34980:SF3">
    <property type="entry name" value="BLR8105 PROTEIN"/>
    <property type="match status" value="1"/>
</dbReference>
<evidence type="ECO:0000313" key="3">
    <source>
        <dbReference type="Proteomes" id="UP000273786"/>
    </source>
</evidence>
<dbReference type="Pfam" id="PF05656">
    <property type="entry name" value="DUF805"/>
    <property type="match status" value="1"/>
</dbReference>
<feature type="transmembrane region" description="Helical" evidence="1">
    <location>
        <begin position="93"/>
        <end position="115"/>
    </location>
</feature>
<comment type="caution">
    <text evidence="2">The sequence shown here is derived from an EMBL/GenBank/DDBJ whole genome shotgun (WGS) entry which is preliminary data.</text>
</comment>
<evidence type="ECO:0000313" key="2">
    <source>
        <dbReference type="EMBL" id="RRH97161.1"/>
    </source>
</evidence>